<evidence type="ECO:0000313" key="3">
    <source>
        <dbReference type="Proteomes" id="UP000070444"/>
    </source>
</evidence>
<dbReference type="SMART" id="SM00545">
    <property type="entry name" value="JmjN"/>
    <property type="match status" value="1"/>
</dbReference>
<dbReference type="OrthoDB" id="9547406at2759"/>
<evidence type="ECO:0000259" key="1">
    <source>
        <dbReference type="PROSITE" id="PS51183"/>
    </source>
</evidence>
<organism evidence="2 3">
    <name type="scientific">Conidiobolus coronatus (strain ATCC 28846 / CBS 209.66 / NRRL 28638)</name>
    <name type="common">Delacroixia coronata</name>
    <dbReference type="NCBI Taxonomy" id="796925"/>
    <lineage>
        <taxon>Eukaryota</taxon>
        <taxon>Fungi</taxon>
        <taxon>Fungi incertae sedis</taxon>
        <taxon>Zoopagomycota</taxon>
        <taxon>Entomophthoromycotina</taxon>
        <taxon>Entomophthoromycetes</taxon>
        <taxon>Entomophthorales</taxon>
        <taxon>Ancylistaceae</taxon>
        <taxon>Conidiobolus</taxon>
    </lineage>
</organism>
<sequence>MHIEPDHYFENGGVPVFKPSMSEFKDFSKFVTAIFHYGMESGIVKVIPPPEW</sequence>
<dbReference type="Pfam" id="PF02375">
    <property type="entry name" value="JmjN"/>
    <property type="match status" value="1"/>
</dbReference>
<gene>
    <name evidence="2" type="ORF">CONCODRAFT_76518</name>
</gene>
<name>A0A137PJ06_CONC2</name>
<feature type="domain" description="JmjN" evidence="1">
    <location>
        <begin position="14"/>
        <end position="52"/>
    </location>
</feature>
<dbReference type="STRING" id="796925.A0A137PJ06"/>
<dbReference type="InterPro" id="IPR003349">
    <property type="entry name" value="JmjN"/>
</dbReference>
<evidence type="ECO:0000313" key="2">
    <source>
        <dbReference type="EMBL" id="KXN74977.1"/>
    </source>
</evidence>
<dbReference type="EMBL" id="KQ964418">
    <property type="protein sequence ID" value="KXN74977.1"/>
    <property type="molecule type" value="Genomic_DNA"/>
</dbReference>
<proteinExistence type="predicted"/>
<accession>A0A137PJ06</accession>
<dbReference type="Proteomes" id="UP000070444">
    <property type="component" value="Unassembled WGS sequence"/>
</dbReference>
<dbReference type="Gene3D" id="2.60.120.650">
    <property type="entry name" value="Cupin"/>
    <property type="match status" value="1"/>
</dbReference>
<keyword evidence="3" id="KW-1185">Reference proteome</keyword>
<reference evidence="2 3" key="1">
    <citation type="journal article" date="2015" name="Genome Biol. Evol.">
        <title>Phylogenomic analyses indicate that early fungi evolved digesting cell walls of algal ancestors of land plants.</title>
        <authorList>
            <person name="Chang Y."/>
            <person name="Wang S."/>
            <person name="Sekimoto S."/>
            <person name="Aerts A.L."/>
            <person name="Choi C."/>
            <person name="Clum A."/>
            <person name="LaButti K.M."/>
            <person name="Lindquist E.A."/>
            <person name="Yee Ngan C."/>
            <person name="Ohm R.A."/>
            <person name="Salamov A.A."/>
            <person name="Grigoriev I.V."/>
            <person name="Spatafora J.W."/>
            <person name="Berbee M.L."/>
        </authorList>
    </citation>
    <scope>NUCLEOTIDE SEQUENCE [LARGE SCALE GENOMIC DNA]</scope>
    <source>
        <strain evidence="2 3">NRRL 28638</strain>
    </source>
</reference>
<protein>
    <recommendedName>
        <fullName evidence="1">JmjN domain-containing protein</fullName>
    </recommendedName>
</protein>
<dbReference type="AlphaFoldDB" id="A0A137PJ06"/>
<dbReference type="PROSITE" id="PS51183">
    <property type="entry name" value="JMJN"/>
    <property type="match status" value="1"/>
</dbReference>